<comment type="subcellular location">
    <subcellularLocation>
        <location evidence="2">Secreted</location>
    </subcellularLocation>
</comment>
<dbReference type="SUPFAM" id="SSF49785">
    <property type="entry name" value="Galactose-binding domain-like"/>
    <property type="match status" value="1"/>
</dbReference>
<dbReference type="InterPro" id="IPR011096">
    <property type="entry name" value="FTP_domain"/>
</dbReference>
<protein>
    <submittedName>
        <fullName evidence="15">Fungalysin/Thermolysin Propeptide Motif</fullName>
    </submittedName>
</protein>
<dbReference type="AlphaFoldDB" id="A0A1H3JCW7"/>
<keyword evidence="10" id="KW-0482">Metalloprotease</keyword>
<dbReference type="Proteomes" id="UP000242415">
    <property type="component" value="Unassembled WGS sequence"/>
</dbReference>
<dbReference type="GO" id="GO:0008270">
    <property type="term" value="F:zinc ion binding"/>
    <property type="evidence" value="ECO:0007669"/>
    <property type="project" value="InterPro"/>
</dbReference>
<dbReference type="GO" id="GO:0030246">
    <property type="term" value="F:carbohydrate binding"/>
    <property type="evidence" value="ECO:0007669"/>
    <property type="project" value="InterPro"/>
</dbReference>
<dbReference type="EMBL" id="FNPH01000002">
    <property type="protein sequence ID" value="SDY37880.1"/>
    <property type="molecule type" value="Genomic_DNA"/>
</dbReference>
<organism evidence="15 16">
    <name type="scientific">Micromonospora pattaloongensis</name>
    <dbReference type="NCBI Taxonomy" id="405436"/>
    <lineage>
        <taxon>Bacteria</taxon>
        <taxon>Bacillati</taxon>
        <taxon>Actinomycetota</taxon>
        <taxon>Actinomycetes</taxon>
        <taxon>Micromonosporales</taxon>
        <taxon>Micromonosporaceae</taxon>
        <taxon>Micromonospora</taxon>
    </lineage>
</organism>
<dbReference type="PANTHER" id="PTHR33478:SF1">
    <property type="entry name" value="EXTRACELLULAR METALLOPROTEINASE MEP"/>
    <property type="match status" value="1"/>
</dbReference>
<accession>A0A1H3JCW7</accession>
<evidence type="ECO:0000313" key="16">
    <source>
        <dbReference type="Proteomes" id="UP000242415"/>
    </source>
</evidence>
<dbReference type="PROSITE" id="PS50022">
    <property type="entry name" value="FA58C_3"/>
    <property type="match status" value="1"/>
</dbReference>
<dbReference type="Gene3D" id="3.10.170.10">
    <property type="match status" value="1"/>
</dbReference>
<dbReference type="OrthoDB" id="5377264at2"/>
<feature type="region of interest" description="Disordered" evidence="12">
    <location>
        <begin position="666"/>
        <end position="689"/>
    </location>
</feature>
<keyword evidence="6" id="KW-0479">Metal-binding</keyword>
<keyword evidence="8" id="KW-0378">Hydrolase</keyword>
<evidence type="ECO:0000313" key="15">
    <source>
        <dbReference type="EMBL" id="SDY37880.1"/>
    </source>
</evidence>
<gene>
    <name evidence="15" type="ORF">SAMN05444365_10264</name>
</gene>
<dbReference type="GO" id="GO:0004222">
    <property type="term" value="F:metalloendopeptidase activity"/>
    <property type="evidence" value="ECO:0007669"/>
    <property type="project" value="InterPro"/>
</dbReference>
<dbReference type="InterPro" id="IPR013784">
    <property type="entry name" value="Carb-bd-like_fold"/>
</dbReference>
<evidence type="ECO:0000256" key="9">
    <source>
        <dbReference type="ARBA" id="ARBA00022833"/>
    </source>
</evidence>
<dbReference type="SUPFAM" id="SSF49452">
    <property type="entry name" value="Starch-binding domain-like"/>
    <property type="match status" value="1"/>
</dbReference>
<evidence type="ECO:0000256" key="12">
    <source>
        <dbReference type="SAM" id="MobiDB-lite"/>
    </source>
</evidence>
<proteinExistence type="inferred from homology"/>
<keyword evidence="9" id="KW-0862">Zinc</keyword>
<dbReference type="GO" id="GO:0005615">
    <property type="term" value="C:extracellular space"/>
    <property type="evidence" value="ECO:0007669"/>
    <property type="project" value="InterPro"/>
</dbReference>
<evidence type="ECO:0000256" key="11">
    <source>
        <dbReference type="ARBA" id="ARBA00023145"/>
    </source>
</evidence>
<dbReference type="Gene3D" id="2.60.40.1120">
    <property type="entry name" value="Carboxypeptidase-like, regulatory domain"/>
    <property type="match status" value="1"/>
</dbReference>
<evidence type="ECO:0000256" key="7">
    <source>
        <dbReference type="ARBA" id="ARBA00022729"/>
    </source>
</evidence>
<name>A0A1H3JCW7_9ACTN</name>
<sequence length="1055" mass="109390">MRIRHHLAGGAALAAVLALTPVPAGAVVDPGPAGSAAETARHDVRRAGAAVRPTDAQLAAVRDLVRAAGAGVRVSWDPRFGTPRTIRADGGWLTGPRSGDAVAIARSFIDANRDAFGFSAADVAALAVVRDHELVGTGTRVINFAQSHAGLRAVRGGHLGVAVAADGRVLSYAGAPSRGGRLLAAHQLTPGQALQKAVGRLAPGVAYTALAAGERAGFQVFAKGPFAGESYVQKAVFPVADGVRPAYRVLFVKGLDAAWDTVVDAATGATLYQASLVAHDAEGTVYENYPGAPAGGSPVIRPFGPTAQSPSGYVDPTGLAGLAGPTTVGNNANAYANYSNYLVPADQGPRPVSPTGQFNYAYGANWARTKGQTVPPSYALDLDAAATNLFWHHNRIHDEFYALGFTESAGNFQLHNGDRGGQGGDPILGLVHAGAATGGSPTYTGRDNAYMLTLPDGIPPWSGMFLWEPINDAFEGPHADGNFDASVIEHEYAHGLSNRYVGGEDNALNTHQSGSMGEAWGDWYALNYLYGKGLAKTAVVGQYATGNDTRGIRNWDYDANPTGFGDIGYDLGGAEVHSDGEIWTAMLWDVRKALVARFGEATGGEMAARIVTDAMPLSPPDPSFVDMRDAMRTALDNRYHSRPDYDTVVDLVFGAFAKRGLGQYASTRGGEDTDPVPSYTHQNPARNGTLTGTVVNAGTGRPIAGARVMLGVFEARVTPLTTTSAEGGFGASVTAGTYPVTVAAPGFGARTVTGVRVTAGTTTALRFALAPNLAATADGASVVSATATGAERMLDDTEASSWTAAPGTGHAVIKLAAPAEISSIQVSAFTTARFEGLRGFTLQTSTDGVTWRTALARPDAFGYQTPRPTAPDLHYKRFGLGKPVQAQYLRFWTDSALGETKTGVQVAELQVFARDVQGVEPLPPSPPDEPVSDAGTIVAGNPSTGTVDDATGVTATAFRTACAVPPAPAQGADGWVTELPASFGDGAHRVEVRGGGATPYDLDLYFYDESCALVGSAASSAADESGTLPSGTRYVLTQLWSGAAVPITLTATDPR</sequence>
<evidence type="ECO:0000256" key="1">
    <source>
        <dbReference type="ARBA" id="ARBA00001947"/>
    </source>
</evidence>
<dbReference type="InterPro" id="IPR050371">
    <property type="entry name" value="Fungal_virulence_M36"/>
</dbReference>
<dbReference type="Pfam" id="PF07504">
    <property type="entry name" value="FTP"/>
    <property type="match status" value="1"/>
</dbReference>
<feature type="signal peptide" evidence="13">
    <location>
        <begin position="1"/>
        <end position="26"/>
    </location>
</feature>
<keyword evidence="11" id="KW-0865">Zymogen</keyword>
<keyword evidence="4" id="KW-0964">Secreted</keyword>
<dbReference type="InterPro" id="IPR001842">
    <property type="entry name" value="Peptidase_M36"/>
</dbReference>
<dbReference type="SUPFAM" id="SSF55486">
    <property type="entry name" value="Metalloproteases ('zincins'), catalytic domain"/>
    <property type="match status" value="1"/>
</dbReference>
<evidence type="ECO:0000259" key="14">
    <source>
        <dbReference type="PROSITE" id="PS50022"/>
    </source>
</evidence>
<dbReference type="InterPro" id="IPR008979">
    <property type="entry name" value="Galactose-bd-like_sf"/>
</dbReference>
<comment type="cofactor">
    <cofactor evidence="1">
        <name>Zn(2+)</name>
        <dbReference type="ChEBI" id="CHEBI:29105"/>
    </cofactor>
</comment>
<keyword evidence="16" id="KW-1185">Reference proteome</keyword>
<keyword evidence="5" id="KW-0645">Protease</keyword>
<dbReference type="Pfam" id="PF02128">
    <property type="entry name" value="Peptidase_M36"/>
    <property type="match status" value="1"/>
</dbReference>
<dbReference type="Pfam" id="PF13620">
    <property type="entry name" value="CarboxypepD_reg"/>
    <property type="match status" value="1"/>
</dbReference>
<evidence type="ECO:0000256" key="3">
    <source>
        <dbReference type="ARBA" id="ARBA00006006"/>
    </source>
</evidence>
<evidence type="ECO:0000256" key="5">
    <source>
        <dbReference type="ARBA" id="ARBA00022670"/>
    </source>
</evidence>
<feature type="compositionally biased region" description="Polar residues" evidence="12">
    <location>
        <begin position="679"/>
        <end position="689"/>
    </location>
</feature>
<dbReference type="InterPro" id="IPR027268">
    <property type="entry name" value="Peptidase_M4/M1_CTD_sf"/>
</dbReference>
<dbReference type="PANTHER" id="PTHR33478">
    <property type="entry name" value="EXTRACELLULAR METALLOPROTEINASE MEP"/>
    <property type="match status" value="1"/>
</dbReference>
<reference evidence="16" key="1">
    <citation type="submission" date="2016-10" db="EMBL/GenBank/DDBJ databases">
        <authorList>
            <person name="Varghese N."/>
            <person name="Submissions S."/>
        </authorList>
    </citation>
    <scope>NUCLEOTIDE SEQUENCE [LARGE SCALE GENOMIC DNA]</scope>
    <source>
        <strain evidence="16">DSM 45245</strain>
    </source>
</reference>
<dbReference type="CDD" id="cd09596">
    <property type="entry name" value="M36"/>
    <property type="match status" value="1"/>
</dbReference>
<dbReference type="STRING" id="405436.SAMN05444365_10264"/>
<evidence type="ECO:0000256" key="2">
    <source>
        <dbReference type="ARBA" id="ARBA00004613"/>
    </source>
</evidence>
<evidence type="ECO:0000256" key="13">
    <source>
        <dbReference type="SAM" id="SignalP"/>
    </source>
</evidence>
<keyword evidence="7 13" id="KW-0732">Signal</keyword>
<evidence type="ECO:0000256" key="10">
    <source>
        <dbReference type="ARBA" id="ARBA00023049"/>
    </source>
</evidence>
<comment type="similarity">
    <text evidence="3">Belongs to the peptidase M36 family.</text>
</comment>
<feature type="domain" description="F5/8 type C" evidence="14">
    <location>
        <begin position="758"/>
        <end position="914"/>
    </location>
</feature>
<dbReference type="GO" id="GO:0006508">
    <property type="term" value="P:proteolysis"/>
    <property type="evidence" value="ECO:0007669"/>
    <property type="project" value="UniProtKB-KW"/>
</dbReference>
<feature type="chain" id="PRO_5017268354" evidence="13">
    <location>
        <begin position="27"/>
        <end position="1055"/>
    </location>
</feature>
<evidence type="ECO:0000256" key="8">
    <source>
        <dbReference type="ARBA" id="ARBA00022801"/>
    </source>
</evidence>
<dbReference type="InterPro" id="IPR000421">
    <property type="entry name" value="FA58C"/>
</dbReference>
<dbReference type="Gene3D" id="1.10.390.10">
    <property type="entry name" value="Neutral Protease Domain 2"/>
    <property type="match status" value="1"/>
</dbReference>
<dbReference type="Gene3D" id="2.60.120.260">
    <property type="entry name" value="Galactose-binding domain-like"/>
    <property type="match status" value="1"/>
</dbReference>
<evidence type="ECO:0000256" key="4">
    <source>
        <dbReference type="ARBA" id="ARBA00022525"/>
    </source>
</evidence>
<evidence type="ECO:0000256" key="6">
    <source>
        <dbReference type="ARBA" id="ARBA00022723"/>
    </source>
</evidence>
<dbReference type="RefSeq" id="WP_091552822.1">
    <property type="nucleotide sequence ID" value="NZ_FNPH01000002.1"/>
</dbReference>